<dbReference type="InterPro" id="IPR005123">
    <property type="entry name" value="Oxoglu/Fe-dep_dioxygenase_dom"/>
</dbReference>
<dbReference type="PROSITE" id="PS51471">
    <property type="entry name" value="FE2OG_OXY"/>
    <property type="match status" value="1"/>
</dbReference>
<dbReference type="PANTHER" id="PTHR31573">
    <property type="entry name" value="ALPHA-KETOGLUTARATE-DEPENDENT DIOXYGENASE ALKB HOMOLOG 2"/>
    <property type="match status" value="1"/>
</dbReference>
<feature type="binding site" evidence="1">
    <location>
        <position position="252"/>
    </location>
    <ligand>
        <name>2-oxoglutarate</name>
        <dbReference type="ChEBI" id="CHEBI:16810"/>
    </ligand>
</feature>
<dbReference type="EMBL" id="MU155252">
    <property type="protein sequence ID" value="KAF9477711.1"/>
    <property type="molecule type" value="Genomic_DNA"/>
</dbReference>
<feature type="binding site" evidence="1">
    <location>
        <position position="264"/>
    </location>
    <ligand>
        <name>2-oxoglutarate</name>
        <dbReference type="ChEBI" id="CHEBI:16810"/>
    </ligand>
</feature>
<feature type="region of interest" description="Disordered" evidence="2">
    <location>
        <begin position="174"/>
        <end position="228"/>
    </location>
</feature>
<evidence type="ECO:0000313" key="4">
    <source>
        <dbReference type="EMBL" id="KAF9477711.1"/>
    </source>
</evidence>
<feature type="binding site" evidence="1">
    <location>
        <position position="139"/>
    </location>
    <ligand>
        <name>2-oxoglutarate</name>
        <dbReference type="ChEBI" id="CHEBI:16810"/>
    </ligand>
</feature>
<evidence type="ECO:0000256" key="2">
    <source>
        <dbReference type="SAM" id="MobiDB-lite"/>
    </source>
</evidence>
<reference evidence="4" key="1">
    <citation type="submission" date="2020-11" db="EMBL/GenBank/DDBJ databases">
        <authorList>
            <consortium name="DOE Joint Genome Institute"/>
            <person name="Ahrendt S."/>
            <person name="Riley R."/>
            <person name="Andreopoulos W."/>
            <person name="Labutti K."/>
            <person name="Pangilinan J."/>
            <person name="Ruiz-Duenas F.J."/>
            <person name="Barrasa J.M."/>
            <person name="Sanchez-Garcia M."/>
            <person name="Camarero S."/>
            <person name="Miyauchi S."/>
            <person name="Serrano A."/>
            <person name="Linde D."/>
            <person name="Babiker R."/>
            <person name="Drula E."/>
            <person name="Ayuso-Fernandez I."/>
            <person name="Pacheco R."/>
            <person name="Padilla G."/>
            <person name="Ferreira P."/>
            <person name="Barriuso J."/>
            <person name="Kellner H."/>
            <person name="Castanera R."/>
            <person name="Alfaro M."/>
            <person name="Ramirez L."/>
            <person name="Pisabarro A.G."/>
            <person name="Kuo A."/>
            <person name="Tritt A."/>
            <person name="Lipzen A."/>
            <person name="He G."/>
            <person name="Yan M."/>
            <person name="Ng V."/>
            <person name="Cullen D."/>
            <person name="Martin F."/>
            <person name="Rosso M.-N."/>
            <person name="Henrissat B."/>
            <person name="Hibbett D."/>
            <person name="Martinez A.T."/>
            <person name="Grigoriev I.V."/>
        </authorList>
    </citation>
    <scope>NUCLEOTIDE SEQUENCE</scope>
    <source>
        <strain evidence="4">CIRM-BRFM 674</strain>
    </source>
</reference>
<feature type="binding site" evidence="1">
    <location>
        <position position="270"/>
    </location>
    <ligand>
        <name>2-oxoglutarate</name>
        <dbReference type="ChEBI" id="CHEBI:16810"/>
    </ligand>
</feature>
<dbReference type="Pfam" id="PF13532">
    <property type="entry name" value="2OG-FeII_Oxy_2"/>
    <property type="match status" value="1"/>
</dbReference>
<dbReference type="Proteomes" id="UP000807469">
    <property type="component" value="Unassembled WGS sequence"/>
</dbReference>
<protein>
    <recommendedName>
        <fullName evidence="3">Fe2OG dioxygenase domain-containing protein</fullName>
    </recommendedName>
</protein>
<proteinExistence type="predicted"/>
<sequence length="274" mass="31489">MKHSQKKRGYSTLLGEEDKDTLESDAPAEQVSGLDEHRILDMQHCDVYYMPAFISEDVADNWFTALLELDSWYQPKLKMYGREIPQSRKIAAYATDPKMTLRYSGQTVDMKYQYPPVLKEIQDRVEDQLGVKFNHVLLNLYEDGSVYIGNHRDNLENKVIASVSLGAPRTFIMTRDKRSKMGRAPPTASNESLPTSAPSQSQKRRKVSDESAHIDDIEDRASTSTPVERKSWILQPGSLVVMQGDTQRYWKHEIPREPKVKEPRISLTFRQLIV</sequence>
<evidence type="ECO:0000259" key="3">
    <source>
        <dbReference type="PROSITE" id="PS51471"/>
    </source>
</evidence>
<dbReference type="AlphaFoldDB" id="A0A9P6CS25"/>
<keyword evidence="5" id="KW-1185">Reference proteome</keyword>
<feature type="region of interest" description="Disordered" evidence="2">
    <location>
        <begin position="1"/>
        <end position="30"/>
    </location>
</feature>
<comment type="caution">
    <text evidence="4">The sequence shown here is derived from an EMBL/GenBank/DDBJ whole genome shotgun (WGS) entry which is preliminary data.</text>
</comment>
<feature type="compositionally biased region" description="Basic and acidic residues" evidence="2">
    <location>
        <begin position="207"/>
        <end position="228"/>
    </location>
</feature>
<feature type="compositionally biased region" description="Polar residues" evidence="2">
    <location>
        <begin position="187"/>
        <end position="201"/>
    </location>
</feature>
<dbReference type="GO" id="GO:0035516">
    <property type="term" value="F:broad specificity oxidative DNA demethylase activity"/>
    <property type="evidence" value="ECO:0007669"/>
    <property type="project" value="TreeGrafter"/>
</dbReference>
<dbReference type="GO" id="GO:0006307">
    <property type="term" value="P:DNA alkylation repair"/>
    <property type="evidence" value="ECO:0007669"/>
    <property type="project" value="TreeGrafter"/>
</dbReference>
<gene>
    <name evidence="4" type="ORF">BDN70DRAFT_914008</name>
</gene>
<organism evidence="4 5">
    <name type="scientific">Pholiota conissans</name>
    <dbReference type="NCBI Taxonomy" id="109636"/>
    <lineage>
        <taxon>Eukaryota</taxon>
        <taxon>Fungi</taxon>
        <taxon>Dikarya</taxon>
        <taxon>Basidiomycota</taxon>
        <taxon>Agaricomycotina</taxon>
        <taxon>Agaricomycetes</taxon>
        <taxon>Agaricomycetidae</taxon>
        <taxon>Agaricales</taxon>
        <taxon>Agaricineae</taxon>
        <taxon>Strophariaceae</taxon>
        <taxon>Pholiota</taxon>
    </lineage>
</organism>
<dbReference type="InterPro" id="IPR032852">
    <property type="entry name" value="ALKBH2"/>
</dbReference>
<dbReference type="PANTHER" id="PTHR31573:SF1">
    <property type="entry name" value="DNA OXIDATIVE DEMETHYLASE ALKBH2"/>
    <property type="match status" value="1"/>
</dbReference>
<accession>A0A9P6CS25</accession>
<name>A0A9P6CS25_9AGAR</name>
<dbReference type="InterPro" id="IPR027450">
    <property type="entry name" value="AlkB-like"/>
</dbReference>
<feature type="binding site" evidence="1">
    <location>
        <position position="268"/>
    </location>
    <ligand>
        <name>2-oxoglutarate</name>
        <dbReference type="ChEBI" id="CHEBI:16810"/>
    </ligand>
</feature>
<dbReference type="OrthoDB" id="545910at2759"/>
<feature type="domain" description="Fe2OG dioxygenase" evidence="3">
    <location>
        <begin position="132"/>
        <end position="273"/>
    </location>
</feature>
<dbReference type="SUPFAM" id="SSF51197">
    <property type="entry name" value="Clavaminate synthase-like"/>
    <property type="match status" value="1"/>
</dbReference>
<feature type="binding site" evidence="1">
    <location>
        <position position="151"/>
    </location>
    <ligand>
        <name>2-oxoglutarate</name>
        <dbReference type="ChEBI" id="CHEBI:16810"/>
    </ligand>
</feature>
<dbReference type="InterPro" id="IPR037151">
    <property type="entry name" value="AlkB-like_sf"/>
</dbReference>
<dbReference type="GO" id="GO:0008198">
    <property type="term" value="F:ferrous iron binding"/>
    <property type="evidence" value="ECO:0007669"/>
    <property type="project" value="TreeGrafter"/>
</dbReference>
<dbReference type="Gene3D" id="2.60.120.590">
    <property type="entry name" value="Alpha-ketoglutarate-dependent dioxygenase AlkB-like"/>
    <property type="match status" value="1"/>
</dbReference>
<evidence type="ECO:0000256" key="1">
    <source>
        <dbReference type="PIRSR" id="PIRSR632852-1"/>
    </source>
</evidence>
<feature type="binding site" evidence="1">
    <location>
        <position position="141"/>
    </location>
    <ligand>
        <name>2-oxoglutarate</name>
        <dbReference type="ChEBI" id="CHEBI:16810"/>
    </ligand>
</feature>
<evidence type="ECO:0000313" key="5">
    <source>
        <dbReference type="Proteomes" id="UP000807469"/>
    </source>
</evidence>
<dbReference type="GO" id="GO:0051747">
    <property type="term" value="F:cytosine C-5 DNA demethylase activity"/>
    <property type="evidence" value="ECO:0007669"/>
    <property type="project" value="TreeGrafter"/>
</dbReference>